<dbReference type="EMBL" id="QJKJ01012167">
    <property type="protein sequence ID" value="RDX69305.1"/>
    <property type="molecule type" value="Genomic_DNA"/>
</dbReference>
<dbReference type="AlphaFoldDB" id="A0A371ETC6"/>
<evidence type="ECO:0000313" key="1">
    <source>
        <dbReference type="EMBL" id="RDX69305.1"/>
    </source>
</evidence>
<dbReference type="OrthoDB" id="1422956at2759"/>
<accession>A0A371ETC6</accession>
<reference evidence="1" key="1">
    <citation type="submission" date="2018-05" db="EMBL/GenBank/DDBJ databases">
        <title>Draft genome of Mucuna pruriens seed.</title>
        <authorList>
            <person name="Nnadi N.E."/>
            <person name="Vos R."/>
            <person name="Hasami M.H."/>
            <person name="Devisetty U.K."/>
            <person name="Aguiy J.C."/>
        </authorList>
    </citation>
    <scope>NUCLEOTIDE SEQUENCE [LARGE SCALE GENOMIC DNA]</scope>
    <source>
        <strain evidence="1">JCA_2017</strain>
    </source>
</reference>
<name>A0A371ETC6_MUCPR</name>
<sequence length="94" mass="11302">MGGCNNYNYFRLTKDNDKSAYSINIQYDMQVNNICETFNKVIIEYKDKPIIILFERLKFYITNRNARLRDLRLWFHGHICPRGGKKVPFRGFFV</sequence>
<dbReference type="Proteomes" id="UP000257109">
    <property type="component" value="Unassembled WGS sequence"/>
</dbReference>
<proteinExistence type="predicted"/>
<gene>
    <name evidence="1" type="ORF">CR513_51600</name>
</gene>
<organism evidence="1 2">
    <name type="scientific">Mucuna pruriens</name>
    <name type="common">Velvet bean</name>
    <name type="synonym">Dolichos pruriens</name>
    <dbReference type="NCBI Taxonomy" id="157652"/>
    <lineage>
        <taxon>Eukaryota</taxon>
        <taxon>Viridiplantae</taxon>
        <taxon>Streptophyta</taxon>
        <taxon>Embryophyta</taxon>
        <taxon>Tracheophyta</taxon>
        <taxon>Spermatophyta</taxon>
        <taxon>Magnoliopsida</taxon>
        <taxon>eudicotyledons</taxon>
        <taxon>Gunneridae</taxon>
        <taxon>Pentapetalae</taxon>
        <taxon>rosids</taxon>
        <taxon>fabids</taxon>
        <taxon>Fabales</taxon>
        <taxon>Fabaceae</taxon>
        <taxon>Papilionoideae</taxon>
        <taxon>50 kb inversion clade</taxon>
        <taxon>NPAAA clade</taxon>
        <taxon>indigoferoid/millettioid clade</taxon>
        <taxon>Phaseoleae</taxon>
        <taxon>Mucuna</taxon>
    </lineage>
</organism>
<keyword evidence="2" id="KW-1185">Reference proteome</keyword>
<comment type="caution">
    <text evidence="1">The sequence shown here is derived from an EMBL/GenBank/DDBJ whole genome shotgun (WGS) entry which is preliminary data.</text>
</comment>
<feature type="non-terminal residue" evidence="1">
    <location>
        <position position="1"/>
    </location>
</feature>
<protein>
    <submittedName>
        <fullName evidence="1">Uncharacterized protein</fullName>
    </submittedName>
</protein>
<evidence type="ECO:0000313" key="2">
    <source>
        <dbReference type="Proteomes" id="UP000257109"/>
    </source>
</evidence>